<feature type="site" description="Interaction with DNA" evidence="11">
    <location>
        <position position="449"/>
    </location>
</feature>
<feature type="binding site" evidence="10">
    <location>
        <position position="425"/>
    </location>
    <ligand>
        <name>substrate</name>
    </ligand>
</feature>
<evidence type="ECO:0000256" key="3">
    <source>
        <dbReference type="ARBA" id="ARBA00022722"/>
    </source>
</evidence>
<dbReference type="Proteomes" id="UP001301958">
    <property type="component" value="Unassembled WGS sequence"/>
</dbReference>
<evidence type="ECO:0000256" key="7">
    <source>
        <dbReference type="ARBA" id="ARBA00023204"/>
    </source>
</evidence>
<dbReference type="Pfam" id="PF06087">
    <property type="entry name" value="Tyr-DNA_phospho"/>
    <property type="match status" value="1"/>
</dbReference>
<comment type="similarity">
    <text evidence="2">Belongs to the tyrosyl-DNA phosphodiesterase family.</text>
</comment>
<organism evidence="13 14">
    <name type="scientific">Podospora fimiseda</name>
    <dbReference type="NCBI Taxonomy" id="252190"/>
    <lineage>
        <taxon>Eukaryota</taxon>
        <taxon>Fungi</taxon>
        <taxon>Dikarya</taxon>
        <taxon>Ascomycota</taxon>
        <taxon>Pezizomycotina</taxon>
        <taxon>Sordariomycetes</taxon>
        <taxon>Sordariomycetidae</taxon>
        <taxon>Sordariales</taxon>
        <taxon>Podosporaceae</taxon>
        <taxon>Podospora</taxon>
    </lineage>
</organism>
<gene>
    <name evidence="13" type="ORF">QBC38DRAFT_491510</name>
</gene>
<keyword evidence="4" id="KW-0227">DNA damage</keyword>
<dbReference type="PANTHER" id="PTHR12415">
    <property type="entry name" value="TYROSYL-DNA PHOSPHODIESTERASE 1"/>
    <property type="match status" value="1"/>
</dbReference>
<dbReference type="GO" id="GO:0006281">
    <property type="term" value="P:DNA repair"/>
    <property type="evidence" value="ECO:0007669"/>
    <property type="project" value="UniProtKB-KW"/>
</dbReference>
<evidence type="ECO:0000256" key="2">
    <source>
        <dbReference type="ARBA" id="ARBA00010205"/>
    </source>
</evidence>
<evidence type="ECO:0000256" key="9">
    <source>
        <dbReference type="PIRSR" id="PIRSR610347-1"/>
    </source>
</evidence>
<comment type="caution">
    <text evidence="13">The sequence shown here is derived from an EMBL/GenBank/DDBJ whole genome shotgun (WGS) entry which is preliminary data.</text>
</comment>
<dbReference type="InterPro" id="IPR010347">
    <property type="entry name" value="Tdp1"/>
</dbReference>
<sequence length="574" mass="64530">MNSRKRADVDDGNGSSTPRSLTRLISPPRKKRRVSTTPEDSPALDQRSTTTNHVSTTTKTTTPPSSLPQVIKSPFQLTKIRDLPPELNKDTVALKDLLGDPLISECWEFNYIHDIDFLMSHFDQDVRQLVKVHVVHGFWKKEDPSRLQLQDDASRYPNVTLHAAYLPEMFGTHHTKMLILLCHDDTAQIIIHTANMIEKDWTNMTQAVWSSPRLPLLPRNKQTLQQPKIGNGAKFKIDFLNYLRSYDKNRPTCRDITNKLVHYDFSAIRGSLIGSVPGRHKPPSAPEEPTYGWLAIQQSLKNIPAKVSASSQIAIQISSIATLGPTNAWLKNTLFPALSTTRTTSSSNKSSSPTSPSFKVLFPTPSEIRRSLDGYVSGGSIHTKTSSSQQAKQLQYLQPLFHHWANDSSPESTKSGRQRAAPHIKTYIRYSSSDYTCIDWALLTSANLSKQAWGDTINQKTQEVRVCSYELGVLVWPGLYDEDENEAVMKPTFLTDEPGAPNQEAIVLLDDEDEVRPKAKGKGKEKEVVSDPRVVVGLRMPYNLPLQPYEEGEGPWVATASYMEPDWMGRIWSR</sequence>
<dbReference type="FunFam" id="3.30.870.10:FF:000038">
    <property type="entry name" value="Probable tyrosyl-DNA phosphodiesterase"/>
    <property type="match status" value="1"/>
</dbReference>
<evidence type="ECO:0000256" key="4">
    <source>
        <dbReference type="ARBA" id="ARBA00022763"/>
    </source>
</evidence>
<evidence type="ECO:0000256" key="12">
    <source>
        <dbReference type="SAM" id="MobiDB-lite"/>
    </source>
</evidence>
<name>A0AAN6YNG7_9PEZI</name>
<keyword evidence="7" id="KW-0234">DNA repair</keyword>
<dbReference type="PANTHER" id="PTHR12415:SF0">
    <property type="entry name" value="TYROSYL-DNA PHOSPHODIESTERASE 1"/>
    <property type="match status" value="1"/>
</dbReference>
<evidence type="ECO:0000256" key="11">
    <source>
        <dbReference type="PIRSR" id="PIRSR610347-3"/>
    </source>
</evidence>
<keyword evidence="5" id="KW-0378">Hydrolase</keyword>
<keyword evidence="6" id="KW-0269">Exonuclease</keyword>
<feature type="region of interest" description="Disordered" evidence="12">
    <location>
        <begin position="1"/>
        <end position="71"/>
    </location>
</feature>
<dbReference type="GO" id="GO:0005634">
    <property type="term" value="C:nucleus"/>
    <property type="evidence" value="ECO:0007669"/>
    <property type="project" value="UniProtKB-SubCell"/>
</dbReference>
<dbReference type="GO" id="GO:0003690">
    <property type="term" value="F:double-stranded DNA binding"/>
    <property type="evidence" value="ECO:0007669"/>
    <property type="project" value="TreeGrafter"/>
</dbReference>
<evidence type="ECO:0000256" key="5">
    <source>
        <dbReference type="ARBA" id="ARBA00022801"/>
    </source>
</evidence>
<dbReference type="AlphaFoldDB" id="A0AAN6YNG7"/>
<reference evidence="13" key="1">
    <citation type="journal article" date="2023" name="Mol. Phylogenet. Evol.">
        <title>Genome-scale phylogeny and comparative genomics of the fungal order Sordariales.</title>
        <authorList>
            <person name="Hensen N."/>
            <person name="Bonometti L."/>
            <person name="Westerberg I."/>
            <person name="Brannstrom I.O."/>
            <person name="Guillou S."/>
            <person name="Cros-Aarteil S."/>
            <person name="Calhoun S."/>
            <person name="Haridas S."/>
            <person name="Kuo A."/>
            <person name="Mondo S."/>
            <person name="Pangilinan J."/>
            <person name="Riley R."/>
            <person name="LaButti K."/>
            <person name="Andreopoulos B."/>
            <person name="Lipzen A."/>
            <person name="Chen C."/>
            <person name="Yan M."/>
            <person name="Daum C."/>
            <person name="Ng V."/>
            <person name="Clum A."/>
            <person name="Steindorff A."/>
            <person name="Ohm R.A."/>
            <person name="Martin F."/>
            <person name="Silar P."/>
            <person name="Natvig D.O."/>
            <person name="Lalanne C."/>
            <person name="Gautier V."/>
            <person name="Ament-Velasquez S.L."/>
            <person name="Kruys A."/>
            <person name="Hutchinson M.I."/>
            <person name="Powell A.J."/>
            <person name="Barry K."/>
            <person name="Miller A.N."/>
            <person name="Grigoriev I.V."/>
            <person name="Debuchy R."/>
            <person name="Gladieux P."/>
            <person name="Hiltunen Thoren M."/>
            <person name="Johannesson H."/>
        </authorList>
    </citation>
    <scope>NUCLEOTIDE SEQUENCE</scope>
    <source>
        <strain evidence="13">CBS 990.96</strain>
    </source>
</reference>
<feature type="binding site" evidence="10">
    <location>
        <position position="176"/>
    </location>
    <ligand>
        <name>substrate</name>
    </ligand>
</feature>
<reference evidence="13" key="2">
    <citation type="submission" date="2023-05" db="EMBL/GenBank/DDBJ databases">
        <authorList>
            <consortium name="Lawrence Berkeley National Laboratory"/>
            <person name="Steindorff A."/>
            <person name="Hensen N."/>
            <person name="Bonometti L."/>
            <person name="Westerberg I."/>
            <person name="Brannstrom I.O."/>
            <person name="Guillou S."/>
            <person name="Cros-Aarteil S."/>
            <person name="Calhoun S."/>
            <person name="Haridas S."/>
            <person name="Kuo A."/>
            <person name="Mondo S."/>
            <person name="Pangilinan J."/>
            <person name="Riley R."/>
            <person name="Labutti K."/>
            <person name="Andreopoulos B."/>
            <person name="Lipzen A."/>
            <person name="Chen C."/>
            <person name="Yanf M."/>
            <person name="Daum C."/>
            <person name="Ng V."/>
            <person name="Clum A."/>
            <person name="Ohm R."/>
            <person name="Martin F."/>
            <person name="Silar P."/>
            <person name="Natvig D."/>
            <person name="Lalanne C."/>
            <person name="Gautier V."/>
            <person name="Ament-Velasquez S.L."/>
            <person name="Kruys A."/>
            <person name="Hutchinson M.I."/>
            <person name="Powell A.J."/>
            <person name="Barry K."/>
            <person name="Miller A.N."/>
            <person name="Grigoriev I.V."/>
            <person name="Debuchy R."/>
            <person name="Gladieux P."/>
            <person name="Thoren M.H."/>
            <person name="Johannesson H."/>
        </authorList>
    </citation>
    <scope>NUCLEOTIDE SEQUENCE</scope>
    <source>
        <strain evidence="13">CBS 990.96</strain>
    </source>
</reference>
<dbReference type="Gene3D" id="3.30.870.10">
    <property type="entry name" value="Endonuclease Chain A"/>
    <property type="match status" value="2"/>
</dbReference>
<dbReference type="CDD" id="cd09194">
    <property type="entry name" value="PLDc_yTdp1_1"/>
    <property type="match status" value="1"/>
</dbReference>
<keyword evidence="3" id="KW-0540">Nuclease</keyword>
<evidence type="ECO:0000256" key="10">
    <source>
        <dbReference type="PIRSR" id="PIRSR610347-2"/>
    </source>
</evidence>
<feature type="compositionally biased region" description="Low complexity" evidence="12">
    <location>
        <begin position="48"/>
        <end position="68"/>
    </location>
</feature>
<protein>
    <submittedName>
        <fullName evidence="13">Tyrosyl-DNA phosphodiesterase I</fullName>
    </submittedName>
</protein>
<keyword evidence="14" id="KW-1185">Reference proteome</keyword>
<keyword evidence="8" id="KW-0539">Nucleus</keyword>
<dbReference type="CDD" id="cd09123">
    <property type="entry name" value="PLDc_Tdp1_2"/>
    <property type="match status" value="1"/>
</dbReference>
<feature type="active site" description="Nucleophile" evidence="9">
    <location>
        <position position="174"/>
    </location>
</feature>
<dbReference type="GO" id="GO:0003697">
    <property type="term" value="F:single-stranded DNA binding"/>
    <property type="evidence" value="ECO:0007669"/>
    <property type="project" value="TreeGrafter"/>
</dbReference>
<dbReference type="GO" id="GO:0004527">
    <property type="term" value="F:exonuclease activity"/>
    <property type="evidence" value="ECO:0007669"/>
    <property type="project" value="UniProtKB-KW"/>
</dbReference>
<accession>A0AAN6YNG7</accession>
<dbReference type="GO" id="GO:0017005">
    <property type="term" value="F:3'-tyrosyl-DNA phosphodiesterase activity"/>
    <property type="evidence" value="ECO:0007669"/>
    <property type="project" value="TreeGrafter"/>
</dbReference>
<evidence type="ECO:0000313" key="13">
    <source>
        <dbReference type="EMBL" id="KAK4221745.1"/>
    </source>
</evidence>
<dbReference type="SUPFAM" id="SSF56024">
    <property type="entry name" value="Phospholipase D/nuclease"/>
    <property type="match status" value="2"/>
</dbReference>
<comment type="subcellular location">
    <subcellularLocation>
        <location evidence="1">Nucleus</location>
    </subcellularLocation>
</comment>
<feature type="active site" description="Proton donor/acceptor" evidence="9">
    <location>
        <position position="423"/>
    </location>
</feature>
<dbReference type="EMBL" id="MU865519">
    <property type="protein sequence ID" value="KAK4221745.1"/>
    <property type="molecule type" value="Genomic_DNA"/>
</dbReference>
<evidence type="ECO:0000256" key="1">
    <source>
        <dbReference type="ARBA" id="ARBA00004123"/>
    </source>
</evidence>
<evidence type="ECO:0000256" key="6">
    <source>
        <dbReference type="ARBA" id="ARBA00022839"/>
    </source>
</evidence>
<proteinExistence type="inferred from homology"/>
<evidence type="ECO:0000256" key="8">
    <source>
        <dbReference type="ARBA" id="ARBA00023242"/>
    </source>
</evidence>
<evidence type="ECO:0000313" key="14">
    <source>
        <dbReference type="Proteomes" id="UP001301958"/>
    </source>
</evidence>